<dbReference type="EMBL" id="BMVU01000023">
    <property type="protein sequence ID" value="GGX85939.1"/>
    <property type="molecule type" value="Genomic_DNA"/>
</dbReference>
<protein>
    <recommendedName>
        <fullName evidence="4">Peptidoglycan-binding protein</fullName>
    </recommendedName>
</protein>
<dbReference type="InterPro" id="IPR036366">
    <property type="entry name" value="PGBDSf"/>
</dbReference>
<dbReference type="RefSeq" id="WP_190192102.1">
    <property type="nucleotide sequence ID" value="NZ_BMVU01000023.1"/>
</dbReference>
<dbReference type="AlphaFoldDB" id="A0A918NPT6"/>
<reference evidence="2" key="1">
    <citation type="journal article" date="2014" name="Int. J. Syst. Evol. Microbiol.">
        <title>Complete genome sequence of Corynebacterium casei LMG S-19264T (=DSM 44701T), isolated from a smear-ripened cheese.</title>
        <authorList>
            <consortium name="US DOE Joint Genome Institute (JGI-PGF)"/>
            <person name="Walter F."/>
            <person name="Albersmeier A."/>
            <person name="Kalinowski J."/>
            <person name="Ruckert C."/>
        </authorList>
    </citation>
    <scope>NUCLEOTIDE SEQUENCE</scope>
    <source>
        <strain evidence="2">JCM 4790</strain>
    </source>
</reference>
<keyword evidence="3" id="KW-1185">Reference proteome</keyword>
<feature type="signal peptide" evidence="1">
    <location>
        <begin position="1"/>
        <end position="32"/>
    </location>
</feature>
<comment type="caution">
    <text evidence="2">The sequence shown here is derived from an EMBL/GenBank/DDBJ whole genome shotgun (WGS) entry which is preliminary data.</text>
</comment>
<evidence type="ECO:0000313" key="3">
    <source>
        <dbReference type="Proteomes" id="UP000619244"/>
    </source>
</evidence>
<sequence length="153" mass="15635">MRPNALGRAVIGLVATAGIAAGGLAAASPGYAATAPAPQPAVNAQPAARPAAVLATENFGLTSAEAKNVQRFLADYWGYTGAIDGQLGTNSWKAFQRCLAQYWGYTGAIDGDPGPNTIKALQRLLKDSYGYTGAIDGIAGSGTRAAFKRFANA</sequence>
<evidence type="ECO:0000256" key="1">
    <source>
        <dbReference type="SAM" id="SignalP"/>
    </source>
</evidence>
<feature type="chain" id="PRO_5037410327" description="Peptidoglycan-binding protein" evidence="1">
    <location>
        <begin position="33"/>
        <end position="153"/>
    </location>
</feature>
<reference evidence="2" key="2">
    <citation type="submission" date="2020-09" db="EMBL/GenBank/DDBJ databases">
        <authorList>
            <person name="Sun Q."/>
            <person name="Ohkuma M."/>
        </authorList>
    </citation>
    <scope>NUCLEOTIDE SEQUENCE</scope>
    <source>
        <strain evidence="2">JCM 4790</strain>
    </source>
</reference>
<evidence type="ECO:0000313" key="2">
    <source>
        <dbReference type="EMBL" id="GGX85939.1"/>
    </source>
</evidence>
<proteinExistence type="predicted"/>
<accession>A0A918NPT6</accession>
<dbReference type="InterPro" id="IPR036365">
    <property type="entry name" value="PGBD-like_sf"/>
</dbReference>
<dbReference type="Gene3D" id="1.10.101.10">
    <property type="entry name" value="PGBD-like superfamily/PGBD"/>
    <property type="match status" value="2"/>
</dbReference>
<organism evidence="2 3">
    <name type="scientific">Streptomyces minutiscleroticus</name>
    <dbReference type="NCBI Taxonomy" id="68238"/>
    <lineage>
        <taxon>Bacteria</taxon>
        <taxon>Bacillati</taxon>
        <taxon>Actinomycetota</taxon>
        <taxon>Actinomycetes</taxon>
        <taxon>Kitasatosporales</taxon>
        <taxon>Streptomycetaceae</taxon>
        <taxon>Streptomyces</taxon>
    </lineage>
</organism>
<keyword evidence="1" id="KW-0732">Signal</keyword>
<evidence type="ECO:0008006" key="4">
    <source>
        <dbReference type="Google" id="ProtNLM"/>
    </source>
</evidence>
<dbReference type="SUPFAM" id="SSF47090">
    <property type="entry name" value="PGBD-like"/>
    <property type="match status" value="1"/>
</dbReference>
<name>A0A918NPT6_9ACTN</name>
<gene>
    <name evidence="2" type="ORF">GCM10010358_45070</name>
</gene>
<dbReference type="Proteomes" id="UP000619244">
    <property type="component" value="Unassembled WGS sequence"/>
</dbReference>